<dbReference type="Pfam" id="PF00746">
    <property type="entry name" value="Gram_pos_anchor"/>
    <property type="match status" value="1"/>
</dbReference>
<dbReference type="AlphaFoldDB" id="A0A6G8ARU5"/>
<gene>
    <name evidence="9" type="ORF">G7082_03375</name>
</gene>
<dbReference type="PROSITE" id="PS00018">
    <property type="entry name" value="EF_HAND_1"/>
    <property type="match status" value="1"/>
</dbReference>
<dbReference type="InterPro" id="IPR019931">
    <property type="entry name" value="LPXTG_anchor"/>
</dbReference>
<keyword evidence="7" id="KW-0472">Membrane</keyword>
<keyword evidence="7" id="KW-0812">Transmembrane</keyword>
<name>A0A6G8ARU5_9ENTE</name>
<feature type="compositionally biased region" description="Polar residues" evidence="6">
    <location>
        <begin position="94"/>
        <end position="103"/>
    </location>
</feature>
<dbReference type="NCBIfam" id="TIGR01167">
    <property type="entry name" value="LPXTG_anchor"/>
    <property type="match status" value="1"/>
</dbReference>
<evidence type="ECO:0000313" key="9">
    <source>
        <dbReference type="EMBL" id="QIL47645.1"/>
    </source>
</evidence>
<dbReference type="PROSITE" id="PS50847">
    <property type="entry name" value="GRAM_POS_ANCHORING"/>
    <property type="match status" value="1"/>
</dbReference>
<dbReference type="EMBL" id="CP049887">
    <property type="protein sequence ID" value="QIL47645.1"/>
    <property type="molecule type" value="Genomic_DNA"/>
</dbReference>
<keyword evidence="3" id="KW-0964">Secreted</keyword>
<keyword evidence="7" id="KW-1133">Transmembrane helix</keyword>
<dbReference type="InterPro" id="IPR018247">
    <property type="entry name" value="EF_Hand_1_Ca_BS"/>
</dbReference>
<keyword evidence="10" id="KW-1185">Reference proteome</keyword>
<sequence>MKEKSVESEVKVEQIDNKEEAGKTMDSTTSTSTAKEEVVEQPKSEEKTEVSSNEKTEVSSSEKKELTSSEKTIKNDGDVASKETSSTKEKIPTEKSTMNSDTSKQVRSEKESVQTNDFVALDVFKDDTLRKYISTYFDKDGDGKLSEKELSKIKTLYLPYGTKTMEGVKYLTSLETLDVKKTGLSAIDVNGMKNLTSISFLGNKDLKTLDLRNTPNLISAWHSINQEVVYISAGMLNYIGCYNVKDHTGNIVIDLNGHYTLDKNGNKIVNMEDIISANLLSVFKKNKQSGFDTKTNILIIPAGEVKSIFTAGKDNDGNPSKWTFFTNLNALDDIVVTFNSNGGTIIEGQTIEKGGVAIYPVIPIKQGFIFSDWYKDKELTLKWDFLSKITEDLTLFAKWVPEKVAPPKKITQSEIKVDQVSREVKDIEVNKASILPTELPKTGEKNNSIIFVAIGTLMSSIGAIIFRKK</sequence>
<evidence type="ECO:0000256" key="1">
    <source>
        <dbReference type="ARBA" id="ARBA00004196"/>
    </source>
</evidence>
<evidence type="ECO:0000259" key="8">
    <source>
        <dbReference type="PROSITE" id="PS50847"/>
    </source>
</evidence>
<dbReference type="Pfam" id="PF09479">
    <property type="entry name" value="Flg_new"/>
    <property type="match status" value="1"/>
</dbReference>
<feature type="compositionally biased region" description="Basic and acidic residues" evidence="6">
    <location>
        <begin position="1"/>
        <end position="23"/>
    </location>
</feature>
<evidence type="ECO:0000256" key="2">
    <source>
        <dbReference type="ARBA" id="ARBA00022512"/>
    </source>
</evidence>
<reference evidence="9 10" key="1">
    <citation type="submission" date="2020-03" db="EMBL/GenBank/DDBJ databases">
        <title>Vagococcus sp. nov., isolated from beetles.</title>
        <authorList>
            <person name="Hyun D.-W."/>
            <person name="Bae J.-W."/>
        </authorList>
    </citation>
    <scope>NUCLEOTIDE SEQUENCE [LARGE SCALE GENOMIC DNA]</scope>
    <source>
        <strain evidence="9 10">HDW17B</strain>
    </source>
</reference>
<feature type="compositionally biased region" description="Basic and acidic residues" evidence="6">
    <location>
        <begin position="34"/>
        <end position="93"/>
    </location>
</feature>
<evidence type="ECO:0000256" key="7">
    <source>
        <dbReference type="SAM" id="Phobius"/>
    </source>
</evidence>
<dbReference type="InterPro" id="IPR042229">
    <property type="entry name" value="Listeria/Bacterioides_rpt_sf"/>
</dbReference>
<dbReference type="GO" id="GO:0030313">
    <property type="term" value="C:cell envelope"/>
    <property type="evidence" value="ECO:0007669"/>
    <property type="project" value="UniProtKB-SubCell"/>
</dbReference>
<dbReference type="KEGG" id="vhy:G7082_03375"/>
<evidence type="ECO:0000256" key="5">
    <source>
        <dbReference type="ARBA" id="ARBA00023088"/>
    </source>
</evidence>
<dbReference type="InterPro" id="IPR032675">
    <property type="entry name" value="LRR_dom_sf"/>
</dbReference>
<feature type="domain" description="Gram-positive cocci surface proteins LPxTG" evidence="8">
    <location>
        <begin position="439"/>
        <end position="469"/>
    </location>
</feature>
<keyword evidence="4" id="KW-0732">Signal</keyword>
<evidence type="ECO:0000256" key="6">
    <source>
        <dbReference type="SAM" id="MobiDB-lite"/>
    </source>
</evidence>
<evidence type="ECO:0000256" key="4">
    <source>
        <dbReference type="ARBA" id="ARBA00022729"/>
    </source>
</evidence>
<keyword evidence="2" id="KW-0134">Cell wall</keyword>
<proteinExistence type="predicted"/>
<dbReference type="Gene3D" id="3.80.10.10">
    <property type="entry name" value="Ribonuclease Inhibitor"/>
    <property type="match status" value="1"/>
</dbReference>
<dbReference type="RefSeq" id="WP_166033817.1">
    <property type="nucleotide sequence ID" value="NZ_CP049887.1"/>
</dbReference>
<evidence type="ECO:0000313" key="10">
    <source>
        <dbReference type="Proteomes" id="UP000501747"/>
    </source>
</evidence>
<evidence type="ECO:0000256" key="3">
    <source>
        <dbReference type="ARBA" id="ARBA00022525"/>
    </source>
</evidence>
<keyword evidence="5" id="KW-0572">Peptidoglycan-anchor</keyword>
<feature type="region of interest" description="Disordered" evidence="6">
    <location>
        <begin position="1"/>
        <end position="112"/>
    </location>
</feature>
<dbReference type="Proteomes" id="UP000501747">
    <property type="component" value="Chromosome"/>
</dbReference>
<dbReference type="SUPFAM" id="SSF52058">
    <property type="entry name" value="L domain-like"/>
    <property type="match status" value="1"/>
</dbReference>
<protein>
    <submittedName>
        <fullName evidence="9">LPXTG cell wall anchor domain-containing protein</fullName>
    </submittedName>
</protein>
<dbReference type="InterPro" id="IPR013378">
    <property type="entry name" value="InlB-like_B-rpt"/>
</dbReference>
<dbReference type="Gene3D" id="2.60.40.4270">
    <property type="entry name" value="Listeria-Bacteroides repeat domain"/>
    <property type="match status" value="1"/>
</dbReference>
<organism evidence="9 10">
    <name type="scientific">Vagococcus hydrophili</name>
    <dbReference type="NCBI Taxonomy" id="2714947"/>
    <lineage>
        <taxon>Bacteria</taxon>
        <taxon>Bacillati</taxon>
        <taxon>Bacillota</taxon>
        <taxon>Bacilli</taxon>
        <taxon>Lactobacillales</taxon>
        <taxon>Enterococcaceae</taxon>
        <taxon>Vagococcus</taxon>
    </lineage>
</organism>
<feature type="transmembrane region" description="Helical" evidence="7">
    <location>
        <begin position="448"/>
        <end position="466"/>
    </location>
</feature>
<accession>A0A6G8ARU5</accession>
<comment type="subcellular location">
    <subcellularLocation>
        <location evidence="1">Cell envelope</location>
    </subcellularLocation>
</comment>